<dbReference type="Proteomes" id="UP001497527">
    <property type="component" value="Unassembled WGS sequence"/>
</dbReference>
<feature type="transmembrane region" description="Helical" evidence="1">
    <location>
        <begin position="201"/>
        <end position="220"/>
    </location>
</feature>
<sequence>MELKDYSEVVKQISISTGLAENEIFDFTESPISEELLNVIKFYSETLHRNYHYGIEPSHIIFRPYLNKNAGARFLNNIGLISINLGTIKWLYESFRENTSINDGEIRFFKIIRRFIDTDLSELMYQASLHFTFYHELAHLIQKSDFVASNLEEEATAEEEFNELKHLLELDADEYSALCVSTHILQYAEKFFVLDKPITEGFLILIIIPIILYILSFGNVEEIYYSKNSHPHPTIRLTLVSLTICHYANQSLLATGKEFQVDHREILFRAVEISEEFEKKYLDSHTVETFKNLLKENIEGVLDYVDKFNNLRIGNKDLAVYKWNLNAKQ</sequence>
<evidence type="ECO:0000313" key="3">
    <source>
        <dbReference type="Proteomes" id="UP001497527"/>
    </source>
</evidence>
<keyword evidence="3" id="KW-1185">Reference proteome</keyword>
<gene>
    <name evidence="2" type="ORF">T190423A01A_10418</name>
</gene>
<reference evidence="2 3" key="1">
    <citation type="submission" date="2024-05" db="EMBL/GenBank/DDBJ databases">
        <authorList>
            <person name="Duchaud E."/>
        </authorList>
    </citation>
    <scope>NUCLEOTIDE SEQUENCE [LARGE SCALE GENOMIC DNA]</scope>
    <source>
        <strain evidence="2">Ena-SAMPLE-TAB-13-05-2024-13:56:06:370-140308</strain>
    </source>
</reference>
<accession>A0ABM9P8H0</accession>
<dbReference type="EMBL" id="CAXJIO010000010">
    <property type="protein sequence ID" value="CAL2101855.1"/>
    <property type="molecule type" value="Genomic_DNA"/>
</dbReference>
<comment type="caution">
    <text evidence="2">The sequence shown here is derived from an EMBL/GenBank/DDBJ whole genome shotgun (WGS) entry which is preliminary data.</text>
</comment>
<keyword evidence="1" id="KW-1133">Transmembrane helix</keyword>
<organism evidence="2 3">
    <name type="scientific">Tenacibaculum polynesiense</name>
    <dbReference type="NCBI Taxonomy" id="3137857"/>
    <lineage>
        <taxon>Bacteria</taxon>
        <taxon>Pseudomonadati</taxon>
        <taxon>Bacteroidota</taxon>
        <taxon>Flavobacteriia</taxon>
        <taxon>Flavobacteriales</taxon>
        <taxon>Flavobacteriaceae</taxon>
        <taxon>Tenacibaculum</taxon>
    </lineage>
</organism>
<keyword evidence="1" id="KW-0472">Membrane</keyword>
<evidence type="ECO:0008006" key="4">
    <source>
        <dbReference type="Google" id="ProtNLM"/>
    </source>
</evidence>
<dbReference type="RefSeq" id="WP_348714962.1">
    <property type="nucleotide sequence ID" value="NZ_CAXJIO010000010.1"/>
</dbReference>
<evidence type="ECO:0000313" key="2">
    <source>
        <dbReference type="EMBL" id="CAL2101855.1"/>
    </source>
</evidence>
<evidence type="ECO:0000256" key="1">
    <source>
        <dbReference type="SAM" id="Phobius"/>
    </source>
</evidence>
<proteinExistence type="predicted"/>
<keyword evidence="1" id="KW-0812">Transmembrane</keyword>
<name>A0ABM9P8H0_9FLAO</name>
<protein>
    <recommendedName>
        <fullName evidence="4">IrrE N-terminal-like domain-containing protein</fullName>
    </recommendedName>
</protein>